<evidence type="ECO:0000256" key="1">
    <source>
        <dbReference type="ARBA" id="ARBA00004167"/>
    </source>
</evidence>
<accession>A0A1M5QGW5</accession>
<evidence type="ECO:0000313" key="8">
    <source>
        <dbReference type="Proteomes" id="UP000184447"/>
    </source>
</evidence>
<dbReference type="InterPro" id="IPR023353">
    <property type="entry name" value="LemA-like_dom_sf"/>
</dbReference>
<dbReference type="STRING" id="1121316.SAMN02745207_00075"/>
<dbReference type="InterPro" id="IPR007156">
    <property type="entry name" value="MamQ_LemA"/>
</dbReference>
<keyword evidence="4 6" id="KW-1133">Transmembrane helix</keyword>
<dbReference type="RefSeq" id="WP_242950607.1">
    <property type="nucleotide sequence ID" value="NZ_FQXM01000002.1"/>
</dbReference>
<dbReference type="SUPFAM" id="SSF140478">
    <property type="entry name" value="LemA-like"/>
    <property type="match status" value="1"/>
</dbReference>
<evidence type="ECO:0000256" key="2">
    <source>
        <dbReference type="ARBA" id="ARBA00008854"/>
    </source>
</evidence>
<feature type="transmembrane region" description="Helical" evidence="6">
    <location>
        <begin position="154"/>
        <end position="171"/>
    </location>
</feature>
<feature type="transmembrane region" description="Helical" evidence="6">
    <location>
        <begin position="6"/>
        <end position="24"/>
    </location>
</feature>
<dbReference type="Proteomes" id="UP000184447">
    <property type="component" value="Unassembled WGS sequence"/>
</dbReference>
<dbReference type="AlphaFoldDB" id="A0A1M5QGW5"/>
<gene>
    <name evidence="7" type="ORF">SAMN02745207_00075</name>
</gene>
<protein>
    <submittedName>
        <fullName evidence="7">LemA protein</fullName>
    </submittedName>
</protein>
<dbReference type="EMBL" id="FQXM01000002">
    <property type="protein sequence ID" value="SHH13060.1"/>
    <property type="molecule type" value="Genomic_DNA"/>
</dbReference>
<evidence type="ECO:0000256" key="5">
    <source>
        <dbReference type="ARBA" id="ARBA00023136"/>
    </source>
</evidence>
<sequence length="186" mass="21239">MKFLIPGAIFLVITFLLIWVISVYNKLVRIKNMVHNSWSQIDVQLKRRFDLIPNLVESVKAYASHENEVFTNIAQARATISNAGNMDQRTAGEGGLTEALTHLFAIAENYPQLKANENFMALQKELSDLETKIAFARQFYNDIVMKYNTKIQTFPTNILAGIFGFTFLGYFEVNSGRERESVSVRF</sequence>
<dbReference type="PANTHER" id="PTHR34478">
    <property type="entry name" value="PROTEIN LEMA"/>
    <property type="match status" value="1"/>
</dbReference>
<keyword evidence="8" id="KW-1185">Reference proteome</keyword>
<dbReference type="Gene3D" id="1.20.1440.20">
    <property type="entry name" value="LemA-like domain"/>
    <property type="match status" value="1"/>
</dbReference>
<evidence type="ECO:0000313" key="7">
    <source>
        <dbReference type="EMBL" id="SHH13060.1"/>
    </source>
</evidence>
<reference evidence="7 8" key="1">
    <citation type="submission" date="2016-11" db="EMBL/GenBank/DDBJ databases">
        <authorList>
            <person name="Jaros S."/>
            <person name="Januszkiewicz K."/>
            <person name="Wedrychowicz H."/>
        </authorList>
    </citation>
    <scope>NUCLEOTIDE SEQUENCE [LARGE SCALE GENOMIC DNA]</scope>
    <source>
        <strain evidence="7 8">DSM 8605</strain>
    </source>
</reference>
<comment type="subcellular location">
    <subcellularLocation>
        <location evidence="1">Membrane</location>
        <topology evidence="1">Single-pass membrane protein</topology>
    </subcellularLocation>
</comment>
<dbReference type="Pfam" id="PF04011">
    <property type="entry name" value="LemA"/>
    <property type="match status" value="1"/>
</dbReference>
<evidence type="ECO:0000256" key="6">
    <source>
        <dbReference type="SAM" id="Phobius"/>
    </source>
</evidence>
<organism evidence="7 8">
    <name type="scientific">Clostridium grantii DSM 8605</name>
    <dbReference type="NCBI Taxonomy" id="1121316"/>
    <lineage>
        <taxon>Bacteria</taxon>
        <taxon>Bacillati</taxon>
        <taxon>Bacillota</taxon>
        <taxon>Clostridia</taxon>
        <taxon>Eubacteriales</taxon>
        <taxon>Clostridiaceae</taxon>
        <taxon>Clostridium</taxon>
    </lineage>
</organism>
<dbReference type="PANTHER" id="PTHR34478:SF2">
    <property type="entry name" value="MEMBRANE PROTEIN"/>
    <property type="match status" value="1"/>
</dbReference>
<comment type="similarity">
    <text evidence="2">Belongs to the LemA family.</text>
</comment>
<name>A0A1M5QGW5_9CLOT</name>
<keyword evidence="3 6" id="KW-0812">Transmembrane</keyword>
<evidence type="ECO:0000256" key="3">
    <source>
        <dbReference type="ARBA" id="ARBA00022692"/>
    </source>
</evidence>
<keyword evidence="5 6" id="KW-0472">Membrane</keyword>
<evidence type="ECO:0000256" key="4">
    <source>
        <dbReference type="ARBA" id="ARBA00022989"/>
    </source>
</evidence>
<proteinExistence type="inferred from homology"/>
<dbReference type="GO" id="GO:0016020">
    <property type="term" value="C:membrane"/>
    <property type="evidence" value="ECO:0007669"/>
    <property type="project" value="UniProtKB-SubCell"/>
</dbReference>